<proteinExistence type="predicted"/>
<evidence type="ECO:0000259" key="5">
    <source>
        <dbReference type="PROSITE" id="PS50137"/>
    </source>
</evidence>
<sequence>AYFIWSSGISSGDWSVLSAYRSLALTLTLSLMAAIRSVVMGEPSLSPFPQHQVSAPDTTPVPFPVQPLPPFAAPSTSSGIPEQLMHKNRLQEYAQRSAISLPWYCTTNEGSQHAPQFRSTVTVDGEIYTSPNTFSHRKAAEQDVAKLALENILQKIKDEGCPLIHQDTVFCKSILHEFAVKMNMEMPTYNTIQPQGLLPVFISSLVFNGVMYTGEAGRNKKEAEQLAARAVILSILGNSGSRTIISEIIKSKGKLYAALHRGKSPCTGHINVLPQGVSIGQINSESQGISIDKVSGAISEDRNVEVALAANSASEGANPGYSLGMPLVHQELSIDQDVEVTVDNSTRRGANPGSSSGMPPFRHEFKLPKLETSSQPINIELSSKAVNLPIAFVPPMLQQPLGVGPSSGRKRRKNKKKANKKLRLDAQMPIATLPVNQAPSCSVAQ</sequence>
<feature type="compositionally biased region" description="Polar residues" evidence="4">
    <location>
        <begin position="344"/>
        <end position="357"/>
    </location>
</feature>
<dbReference type="Gene3D" id="3.30.160.20">
    <property type="match status" value="2"/>
</dbReference>
<dbReference type="FunFam" id="3.30.160.20:FF:000071">
    <property type="entry name" value="Double-stranded RNA-binding protein 4"/>
    <property type="match status" value="1"/>
</dbReference>
<dbReference type="GO" id="GO:0003723">
    <property type="term" value="F:RNA binding"/>
    <property type="evidence" value="ECO:0007669"/>
    <property type="project" value="UniProtKB-UniRule"/>
</dbReference>
<feature type="domain" description="DRBM" evidence="5">
    <location>
        <begin position="170"/>
        <end position="237"/>
    </location>
</feature>
<protein>
    <recommendedName>
        <fullName evidence="5">DRBM domain-containing protein</fullName>
    </recommendedName>
</protein>
<feature type="non-terminal residue" evidence="6">
    <location>
        <position position="1"/>
    </location>
</feature>
<keyword evidence="2 3" id="KW-0694">RNA-binding</keyword>
<dbReference type="PANTHER" id="PTHR46031">
    <property type="match status" value="1"/>
</dbReference>
<feature type="region of interest" description="Disordered" evidence="4">
    <location>
        <begin position="344"/>
        <end position="363"/>
    </location>
</feature>
<dbReference type="Gramene" id="Jr06_10860_p1">
    <property type="protein sequence ID" value="cds.Jr06_10860_p1"/>
    <property type="gene ID" value="Jr06_10860"/>
</dbReference>
<feature type="compositionally biased region" description="Basic residues" evidence="4">
    <location>
        <begin position="408"/>
        <end position="421"/>
    </location>
</feature>
<dbReference type="PROSITE" id="PS50137">
    <property type="entry name" value="DS_RBD"/>
    <property type="match status" value="2"/>
</dbReference>
<dbReference type="EMBL" id="LIHL02000006">
    <property type="protein sequence ID" value="KAF5468674.1"/>
    <property type="molecule type" value="Genomic_DNA"/>
</dbReference>
<reference evidence="6" key="2">
    <citation type="submission" date="2020-03" db="EMBL/GenBank/DDBJ databases">
        <title>Walnut 2.0.</title>
        <authorList>
            <person name="Marrano A."/>
            <person name="Britton M."/>
            <person name="Zimin A.V."/>
            <person name="Zaini P.A."/>
            <person name="Workman R."/>
            <person name="Puiu D."/>
            <person name="Bianco L."/>
            <person name="Allen B.J."/>
            <person name="Troggio M."/>
            <person name="Leslie C.A."/>
            <person name="Timp W."/>
            <person name="Dendekar A."/>
            <person name="Salzberg S.L."/>
            <person name="Neale D.B."/>
        </authorList>
    </citation>
    <scope>NUCLEOTIDE SEQUENCE</scope>
    <source>
        <tissue evidence="6">Leaves</tissue>
    </source>
</reference>
<evidence type="ECO:0000256" key="2">
    <source>
        <dbReference type="ARBA" id="ARBA00022884"/>
    </source>
</evidence>
<name>A0A833XMV7_JUGRE</name>
<dbReference type="Proteomes" id="UP000619265">
    <property type="component" value="Unassembled WGS sequence"/>
</dbReference>
<feature type="domain" description="DRBM" evidence="5">
    <location>
        <begin position="85"/>
        <end position="154"/>
    </location>
</feature>
<evidence type="ECO:0000313" key="7">
    <source>
        <dbReference type="Proteomes" id="UP000619265"/>
    </source>
</evidence>
<feature type="region of interest" description="Disordered" evidence="4">
    <location>
        <begin position="397"/>
        <end position="429"/>
    </location>
</feature>
<organism evidence="6 7">
    <name type="scientific">Juglans regia</name>
    <name type="common">English walnut</name>
    <dbReference type="NCBI Taxonomy" id="51240"/>
    <lineage>
        <taxon>Eukaryota</taxon>
        <taxon>Viridiplantae</taxon>
        <taxon>Streptophyta</taxon>
        <taxon>Embryophyta</taxon>
        <taxon>Tracheophyta</taxon>
        <taxon>Spermatophyta</taxon>
        <taxon>Magnoliopsida</taxon>
        <taxon>eudicotyledons</taxon>
        <taxon>Gunneridae</taxon>
        <taxon>Pentapetalae</taxon>
        <taxon>rosids</taxon>
        <taxon>fabids</taxon>
        <taxon>Fagales</taxon>
        <taxon>Juglandaceae</taxon>
        <taxon>Juglans</taxon>
    </lineage>
</organism>
<dbReference type="InterPro" id="IPR014720">
    <property type="entry name" value="dsRBD_dom"/>
</dbReference>
<dbReference type="SUPFAM" id="SSF54768">
    <property type="entry name" value="dsRNA-binding domain-like"/>
    <property type="match status" value="2"/>
</dbReference>
<evidence type="ECO:0000256" key="3">
    <source>
        <dbReference type="PROSITE-ProRule" id="PRU00266"/>
    </source>
</evidence>
<dbReference type="Pfam" id="PF00035">
    <property type="entry name" value="dsrm"/>
    <property type="match status" value="2"/>
</dbReference>
<evidence type="ECO:0000256" key="1">
    <source>
        <dbReference type="ARBA" id="ARBA00022737"/>
    </source>
</evidence>
<dbReference type="AlphaFoldDB" id="A0A833XMV7"/>
<evidence type="ECO:0000256" key="4">
    <source>
        <dbReference type="SAM" id="MobiDB-lite"/>
    </source>
</evidence>
<gene>
    <name evidence="6" type="ORF">F2P56_012813</name>
</gene>
<dbReference type="SMART" id="SM00358">
    <property type="entry name" value="DSRM"/>
    <property type="match status" value="2"/>
</dbReference>
<evidence type="ECO:0000313" key="6">
    <source>
        <dbReference type="EMBL" id="KAF5468674.1"/>
    </source>
</evidence>
<keyword evidence="1" id="KW-0677">Repeat</keyword>
<dbReference type="PANTHER" id="PTHR46031:SF37">
    <property type="entry name" value="DRBM DOMAIN-CONTAINING PROTEIN"/>
    <property type="match status" value="1"/>
</dbReference>
<accession>A0A833XMV7</accession>
<comment type="caution">
    <text evidence="6">The sequence shown here is derived from an EMBL/GenBank/DDBJ whole genome shotgun (WGS) entry which is preliminary data.</text>
</comment>
<reference evidence="6" key="1">
    <citation type="submission" date="2015-10" db="EMBL/GenBank/DDBJ databases">
        <authorList>
            <person name="Martinez-Garcia P.J."/>
            <person name="Crepeau M.W."/>
            <person name="Puiu D."/>
            <person name="Gonzalez-Ibeas D."/>
            <person name="Whalen J."/>
            <person name="Stevens K."/>
            <person name="Paul R."/>
            <person name="Butterfield T."/>
            <person name="Britton M."/>
            <person name="Reagan R."/>
            <person name="Chakraborty S."/>
            <person name="Walawage S.L."/>
            <person name="Vasquez-Gross H.A."/>
            <person name="Cardeno C."/>
            <person name="Famula R."/>
            <person name="Pratt K."/>
            <person name="Kuruganti S."/>
            <person name="Aradhya M.K."/>
            <person name="Leslie C.A."/>
            <person name="Dandekar A.M."/>
            <person name="Salzberg S.L."/>
            <person name="Wegrzyn J.L."/>
            <person name="Langley C.H."/>
            <person name="Neale D.B."/>
        </authorList>
    </citation>
    <scope>NUCLEOTIDE SEQUENCE</scope>
    <source>
        <tissue evidence="6">Leaves</tissue>
    </source>
</reference>